<gene>
    <name evidence="1" type="ORF">SteCoe_39314</name>
</gene>
<comment type="caution">
    <text evidence="1">The sequence shown here is derived from an EMBL/GenBank/DDBJ whole genome shotgun (WGS) entry which is preliminary data.</text>
</comment>
<dbReference type="EMBL" id="MPUH01002465">
    <property type="protein sequence ID" value="OMJ65098.1"/>
    <property type="molecule type" value="Genomic_DNA"/>
</dbReference>
<dbReference type="AlphaFoldDB" id="A0A1R2AKP6"/>
<sequence>MSNITIDNVHSGATGIIYIYNSAKLTDKDKEGEIIKVRNGSKPTRIYIPHRYITLANITIENRSTGMFEIYADSISYLFAT</sequence>
<proteinExistence type="predicted"/>
<name>A0A1R2AKP6_9CILI</name>
<reference evidence="1 2" key="1">
    <citation type="submission" date="2016-11" db="EMBL/GenBank/DDBJ databases">
        <title>The macronuclear genome of Stentor coeruleus: a giant cell with tiny introns.</title>
        <authorList>
            <person name="Slabodnick M."/>
            <person name="Ruby J.G."/>
            <person name="Reiff S.B."/>
            <person name="Swart E.C."/>
            <person name="Gosai S."/>
            <person name="Prabakaran S."/>
            <person name="Witkowska E."/>
            <person name="Larue G.E."/>
            <person name="Fisher S."/>
            <person name="Freeman R.M."/>
            <person name="Gunawardena J."/>
            <person name="Chu W."/>
            <person name="Stover N.A."/>
            <person name="Gregory B.D."/>
            <person name="Nowacki M."/>
            <person name="Derisi J."/>
            <person name="Roy S.W."/>
            <person name="Marshall W.F."/>
            <person name="Sood P."/>
        </authorList>
    </citation>
    <scope>NUCLEOTIDE SEQUENCE [LARGE SCALE GENOMIC DNA]</scope>
    <source>
        <strain evidence="1">WM001</strain>
    </source>
</reference>
<accession>A0A1R2AKP6</accession>
<protein>
    <submittedName>
        <fullName evidence="1">Uncharacterized protein</fullName>
    </submittedName>
</protein>
<evidence type="ECO:0000313" key="1">
    <source>
        <dbReference type="EMBL" id="OMJ65098.1"/>
    </source>
</evidence>
<keyword evidence="2" id="KW-1185">Reference proteome</keyword>
<dbReference type="Proteomes" id="UP000187209">
    <property type="component" value="Unassembled WGS sequence"/>
</dbReference>
<evidence type="ECO:0000313" key="2">
    <source>
        <dbReference type="Proteomes" id="UP000187209"/>
    </source>
</evidence>
<organism evidence="1 2">
    <name type="scientific">Stentor coeruleus</name>
    <dbReference type="NCBI Taxonomy" id="5963"/>
    <lineage>
        <taxon>Eukaryota</taxon>
        <taxon>Sar</taxon>
        <taxon>Alveolata</taxon>
        <taxon>Ciliophora</taxon>
        <taxon>Postciliodesmatophora</taxon>
        <taxon>Heterotrichea</taxon>
        <taxon>Heterotrichida</taxon>
        <taxon>Stentoridae</taxon>
        <taxon>Stentor</taxon>
    </lineage>
</organism>